<organism evidence="1">
    <name type="scientific">marine metagenome</name>
    <dbReference type="NCBI Taxonomy" id="408172"/>
    <lineage>
        <taxon>unclassified sequences</taxon>
        <taxon>metagenomes</taxon>
        <taxon>ecological metagenomes</taxon>
    </lineage>
</organism>
<evidence type="ECO:0008006" key="2">
    <source>
        <dbReference type="Google" id="ProtNLM"/>
    </source>
</evidence>
<name>A0A382U318_9ZZZZ</name>
<dbReference type="Gene3D" id="3.30.43.10">
    <property type="entry name" value="Uridine Diphospho-n-acetylenolpyruvylglucosamine Reductase, domain 2"/>
    <property type="match status" value="1"/>
</dbReference>
<reference evidence="1" key="1">
    <citation type="submission" date="2018-05" db="EMBL/GenBank/DDBJ databases">
        <authorList>
            <person name="Lanie J.A."/>
            <person name="Ng W.-L."/>
            <person name="Kazmierczak K.M."/>
            <person name="Andrzejewski T.M."/>
            <person name="Davidsen T.M."/>
            <person name="Wayne K.J."/>
            <person name="Tettelin H."/>
            <person name="Glass J.I."/>
            <person name="Rusch D."/>
            <person name="Podicherti R."/>
            <person name="Tsui H.-C.T."/>
            <person name="Winkler M.E."/>
        </authorList>
    </citation>
    <scope>NUCLEOTIDE SEQUENCE</scope>
</reference>
<gene>
    <name evidence="1" type="ORF">METZ01_LOCUS381216</name>
</gene>
<dbReference type="AlphaFoldDB" id="A0A382U318"/>
<accession>A0A382U318</accession>
<dbReference type="InterPro" id="IPR016167">
    <property type="entry name" value="FAD-bd_PCMH_sub1"/>
</dbReference>
<protein>
    <recommendedName>
        <fullName evidence="2">FAD-binding oxidoreductase</fullName>
    </recommendedName>
</protein>
<proteinExistence type="predicted"/>
<feature type="non-terminal residue" evidence="1">
    <location>
        <position position="84"/>
    </location>
</feature>
<dbReference type="GO" id="GO:0050660">
    <property type="term" value="F:flavin adenine dinucleotide binding"/>
    <property type="evidence" value="ECO:0007669"/>
    <property type="project" value="InterPro"/>
</dbReference>
<sequence>MPILPPGINETDFSAALGQFAETVGTNWVFTSDEDVALYRDAYSPFWGSDEERLASAAVAPESVEEVQQIVRIANRYRIPLYPI</sequence>
<dbReference type="InterPro" id="IPR036318">
    <property type="entry name" value="FAD-bd_PCMH-like_sf"/>
</dbReference>
<evidence type="ECO:0000313" key="1">
    <source>
        <dbReference type="EMBL" id="SVD28362.1"/>
    </source>
</evidence>
<dbReference type="SUPFAM" id="SSF56176">
    <property type="entry name" value="FAD-binding/transporter-associated domain-like"/>
    <property type="match status" value="1"/>
</dbReference>
<dbReference type="EMBL" id="UINC01140930">
    <property type="protein sequence ID" value="SVD28362.1"/>
    <property type="molecule type" value="Genomic_DNA"/>
</dbReference>